<organism evidence="1 2">
    <name type="scientific">Stephania japonica</name>
    <dbReference type="NCBI Taxonomy" id="461633"/>
    <lineage>
        <taxon>Eukaryota</taxon>
        <taxon>Viridiplantae</taxon>
        <taxon>Streptophyta</taxon>
        <taxon>Embryophyta</taxon>
        <taxon>Tracheophyta</taxon>
        <taxon>Spermatophyta</taxon>
        <taxon>Magnoliopsida</taxon>
        <taxon>Ranunculales</taxon>
        <taxon>Menispermaceae</taxon>
        <taxon>Menispermoideae</taxon>
        <taxon>Cissampelideae</taxon>
        <taxon>Stephania</taxon>
    </lineage>
</organism>
<sequence>MRFGSKRSWVQALVGAKFVSSLSKKKKKKTVLLPDILNSKLFSFFYQKKKLFSFLQILN</sequence>
<dbReference type="EMBL" id="JBBNAE010000007">
    <property type="protein sequence ID" value="KAK9110408.1"/>
    <property type="molecule type" value="Genomic_DNA"/>
</dbReference>
<proteinExistence type="predicted"/>
<dbReference type="Proteomes" id="UP001417504">
    <property type="component" value="Unassembled WGS sequence"/>
</dbReference>
<reference evidence="1 2" key="1">
    <citation type="submission" date="2024-01" db="EMBL/GenBank/DDBJ databases">
        <title>Genome assemblies of Stephania.</title>
        <authorList>
            <person name="Yang L."/>
        </authorList>
    </citation>
    <scope>NUCLEOTIDE SEQUENCE [LARGE SCALE GENOMIC DNA]</scope>
    <source>
        <strain evidence="1">QJT</strain>
        <tissue evidence="1">Leaf</tissue>
    </source>
</reference>
<name>A0AAP0NKJ3_9MAGN</name>
<keyword evidence="2" id="KW-1185">Reference proteome</keyword>
<accession>A0AAP0NKJ3</accession>
<comment type="caution">
    <text evidence="1">The sequence shown here is derived from an EMBL/GenBank/DDBJ whole genome shotgun (WGS) entry which is preliminary data.</text>
</comment>
<protein>
    <submittedName>
        <fullName evidence="1">Uncharacterized protein</fullName>
    </submittedName>
</protein>
<gene>
    <name evidence="1" type="ORF">Sjap_018468</name>
</gene>
<evidence type="ECO:0000313" key="1">
    <source>
        <dbReference type="EMBL" id="KAK9110408.1"/>
    </source>
</evidence>
<evidence type="ECO:0000313" key="2">
    <source>
        <dbReference type="Proteomes" id="UP001417504"/>
    </source>
</evidence>
<dbReference type="AlphaFoldDB" id="A0AAP0NKJ3"/>